<keyword evidence="2" id="KW-1185">Reference proteome</keyword>
<evidence type="ECO:0000313" key="1">
    <source>
        <dbReference type="EMBL" id="GIZ04568.1"/>
    </source>
</evidence>
<protein>
    <submittedName>
        <fullName evidence="1">Uncharacterized protein</fullName>
    </submittedName>
</protein>
<organism evidence="1 2">
    <name type="scientific">Caerostris extrusa</name>
    <name type="common">Bark spider</name>
    <name type="synonym">Caerostris bankana</name>
    <dbReference type="NCBI Taxonomy" id="172846"/>
    <lineage>
        <taxon>Eukaryota</taxon>
        <taxon>Metazoa</taxon>
        <taxon>Ecdysozoa</taxon>
        <taxon>Arthropoda</taxon>
        <taxon>Chelicerata</taxon>
        <taxon>Arachnida</taxon>
        <taxon>Araneae</taxon>
        <taxon>Araneomorphae</taxon>
        <taxon>Entelegynae</taxon>
        <taxon>Araneoidea</taxon>
        <taxon>Araneidae</taxon>
        <taxon>Caerostris</taxon>
    </lineage>
</organism>
<dbReference type="EMBL" id="BPLR01019105">
    <property type="protein sequence ID" value="GIZ04568.1"/>
    <property type="molecule type" value="Genomic_DNA"/>
</dbReference>
<accession>A0AAV4YC37</accession>
<proteinExistence type="predicted"/>
<dbReference type="Proteomes" id="UP001054945">
    <property type="component" value="Unassembled WGS sequence"/>
</dbReference>
<reference evidence="1 2" key="1">
    <citation type="submission" date="2021-06" db="EMBL/GenBank/DDBJ databases">
        <title>Caerostris extrusa draft genome.</title>
        <authorList>
            <person name="Kono N."/>
            <person name="Arakawa K."/>
        </authorList>
    </citation>
    <scope>NUCLEOTIDE SEQUENCE [LARGE SCALE GENOMIC DNA]</scope>
</reference>
<name>A0AAV4YC37_CAEEX</name>
<comment type="caution">
    <text evidence="1">The sequence shown here is derived from an EMBL/GenBank/DDBJ whole genome shotgun (WGS) entry which is preliminary data.</text>
</comment>
<gene>
    <name evidence="1" type="ORF">CEXT_807881</name>
</gene>
<evidence type="ECO:0000313" key="2">
    <source>
        <dbReference type="Proteomes" id="UP001054945"/>
    </source>
</evidence>
<sequence>MRTWITVQMSKCLDLGLVEIASAWVRLNQLVVTSSRRRIKSSCRRIVTAQFAEWTFHRELASFHAQSFDSTYKFDVDILFPLSKSEIQIDRACEYVKGNGALFFLFWLTPT</sequence>
<dbReference type="AlphaFoldDB" id="A0AAV4YC37"/>